<evidence type="ECO:0000259" key="1">
    <source>
        <dbReference type="PROSITE" id="PS51186"/>
    </source>
</evidence>
<dbReference type="SUPFAM" id="SSF55729">
    <property type="entry name" value="Acyl-CoA N-acyltransferases (Nat)"/>
    <property type="match status" value="1"/>
</dbReference>
<accession>A0ABY7X1C5</accession>
<organism evidence="2 3">
    <name type="scientific">Exiguobacterium marinum</name>
    <dbReference type="NCBI Taxonomy" id="273528"/>
    <lineage>
        <taxon>Bacteria</taxon>
        <taxon>Bacillati</taxon>
        <taxon>Bacillota</taxon>
        <taxon>Bacilli</taxon>
        <taxon>Bacillales</taxon>
        <taxon>Bacillales Family XII. Incertae Sedis</taxon>
        <taxon>Exiguobacterium</taxon>
    </lineage>
</organism>
<dbReference type="InterPro" id="IPR000182">
    <property type="entry name" value="GNAT_dom"/>
</dbReference>
<dbReference type="Proteomes" id="UP001213680">
    <property type="component" value="Chromosome"/>
</dbReference>
<keyword evidence="3" id="KW-1185">Reference proteome</keyword>
<name>A0ABY7X1C5_9BACL</name>
<sequence>MSTQFTYRQNPPLQDIYRAFMTGFSDYIIPFQFDEQTFEDVFLVRDQNQPSRSIVAYDGEEPVGVVLSGIAYLDSGWQTRCGGLAIAPHVRKLGVATELMQRFEEGAKGTRLLEVIQGNEAALSLYHQLGYKTTREIYYFQAVPLVATAQMTSEPIQTLFDRLYSTAQHVPIWQCDVRVTQQEAELVKVVEDQQEGFLLYRDHVLLDVFGHAEDAEWLLRAAASRAPLHITLTSDRPEWIEAAQRLGFVQDEIAQFEMVKNAL</sequence>
<dbReference type="Gene3D" id="3.40.630.30">
    <property type="match status" value="1"/>
</dbReference>
<evidence type="ECO:0000313" key="3">
    <source>
        <dbReference type="Proteomes" id="UP001213680"/>
    </source>
</evidence>
<dbReference type="InterPro" id="IPR016181">
    <property type="entry name" value="Acyl_CoA_acyltransferase"/>
</dbReference>
<dbReference type="PROSITE" id="PS51186">
    <property type="entry name" value="GNAT"/>
    <property type="match status" value="1"/>
</dbReference>
<proteinExistence type="predicted"/>
<reference evidence="2 3" key="1">
    <citation type="submission" date="2023-02" db="EMBL/GenBank/DDBJ databases">
        <title>A bacterium isolated from plastisphere.</title>
        <authorList>
            <person name="Sun Y."/>
        </authorList>
    </citation>
    <scope>NUCLEOTIDE SEQUENCE [LARGE SCALE GENOMIC DNA]</scope>
    <source>
        <strain evidence="3">a-1</strain>
    </source>
</reference>
<dbReference type="Pfam" id="PF00583">
    <property type="entry name" value="Acetyltransf_1"/>
    <property type="match status" value="1"/>
</dbReference>
<feature type="domain" description="N-acetyltransferase" evidence="1">
    <location>
        <begin position="15"/>
        <end position="150"/>
    </location>
</feature>
<evidence type="ECO:0000313" key="2">
    <source>
        <dbReference type="EMBL" id="WDH75765.1"/>
    </source>
</evidence>
<protein>
    <submittedName>
        <fullName evidence="2">GNAT family N-acetyltransferase</fullName>
    </submittedName>
</protein>
<dbReference type="CDD" id="cd04301">
    <property type="entry name" value="NAT_SF"/>
    <property type="match status" value="1"/>
</dbReference>
<gene>
    <name evidence="2" type="ORF">PTI97_13160</name>
</gene>
<dbReference type="EMBL" id="CP118099">
    <property type="protein sequence ID" value="WDH75765.1"/>
    <property type="molecule type" value="Genomic_DNA"/>
</dbReference>
<dbReference type="RefSeq" id="WP_274356754.1">
    <property type="nucleotide sequence ID" value="NZ_CP118099.1"/>
</dbReference>